<dbReference type="Proteomes" id="UP000228934">
    <property type="component" value="Unassembled WGS sequence"/>
</dbReference>
<evidence type="ECO:0000313" key="2">
    <source>
        <dbReference type="Proteomes" id="UP000228934"/>
    </source>
</evidence>
<protein>
    <recommendedName>
        <fullName evidence="3">MADF domain-containing protein</fullName>
    </recommendedName>
</protein>
<dbReference type="AlphaFoldDB" id="A0A2G9S4E1"/>
<reference evidence="2" key="1">
    <citation type="journal article" date="2017" name="Nat. Commun.">
        <title>The North American bullfrog draft genome provides insight into hormonal regulation of long noncoding RNA.</title>
        <authorList>
            <person name="Hammond S.A."/>
            <person name="Warren R.L."/>
            <person name="Vandervalk B.P."/>
            <person name="Kucuk E."/>
            <person name="Khan H."/>
            <person name="Gibb E.A."/>
            <person name="Pandoh P."/>
            <person name="Kirk H."/>
            <person name="Zhao Y."/>
            <person name="Jones M."/>
            <person name="Mungall A.J."/>
            <person name="Coope R."/>
            <person name="Pleasance S."/>
            <person name="Moore R.A."/>
            <person name="Holt R.A."/>
            <person name="Round J.M."/>
            <person name="Ohora S."/>
            <person name="Walle B.V."/>
            <person name="Veldhoen N."/>
            <person name="Helbing C.C."/>
            <person name="Birol I."/>
        </authorList>
    </citation>
    <scope>NUCLEOTIDE SEQUENCE [LARGE SCALE GENOMIC DNA]</scope>
</reference>
<dbReference type="EMBL" id="KV929385">
    <property type="protein sequence ID" value="PIO34323.1"/>
    <property type="molecule type" value="Genomic_DNA"/>
</dbReference>
<evidence type="ECO:0000313" key="1">
    <source>
        <dbReference type="EMBL" id="PIO34323.1"/>
    </source>
</evidence>
<keyword evidence="2" id="KW-1185">Reference proteome</keyword>
<evidence type="ECO:0008006" key="3">
    <source>
        <dbReference type="Google" id="ProtNLM"/>
    </source>
</evidence>
<accession>A0A2G9S4E1</accession>
<proteinExistence type="predicted"/>
<gene>
    <name evidence="1" type="ORF">AB205_0156220</name>
</gene>
<name>A0A2G9S4E1_AQUCT</name>
<organism evidence="1 2">
    <name type="scientific">Aquarana catesbeiana</name>
    <name type="common">American bullfrog</name>
    <name type="synonym">Rana catesbeiana</name>
    <dbReference type="NCBI Taxonomy" id="8400"/>
    <lineage>
        <taxon>Eukaryota</taxon>
        <taxon>Metazoa</taxon>
        <taxon>Chordata</taxon>
        <taxon>Craniata</taxon>
        <taxon>Vertebrata</taxon>
        <taxon>Euteleostomi</taxon>
        <taxon>Amphibia</taxon>
        <taxon>Batrachia</taxon>
        <taxon>Anura</taxon>
        <taxon>Neobatrachia</taxon>
        <taxon>Ranoidea</taxon>
        <taxon>Ranidae</taxon>
        <taxon>Aquarana</taxon>
    </lineage>
</organism>
<sequence length="69" mass="8251">MSSVYKANTHVSYVCSVHGGKRNAEVESIRNKENMNMFKDHECMSHFIDKYKEMRNLWEVKHIYITINK</sequence>